<dbReference type="Gene3D" id="3.40.50.200">
    <property type="entry name" value="Peptidase S8/S53 domain"/>
    <property type="match status" value="1"/>
</dbReference>
<dbReference type="PROSITE" id="PS51892">
    <property type="entry name" value="SUBTILASE"/>
    <property type="match status" value="1"/>
</dbReference>
<reference evidence="8 9" key="1">
    <citation type="submission" date="2021-03" db="EMBL/GenBank/DDBJ databases">
        <title>Halorubrum sodomense MBLA0099, Whole genome shotgun sequencing.</title>
        <authorList>
            <person name="Seo M.-J."/>
            <person name="Cho E.-S."/>
            <person name="Hwang C.Y."/>
        </authorList>
    </citation>
    <scope>NUCLEOTIDE SEQUENCE [LARGE SCALE GENOMIC DNA]</scope>
    <source>
        <strain evidence="8 9">MBLA0099</strain>
    </source>
</reference>
<name>A0A8T8LH76_9EURY</name>
<keyword evidence="4 5" id="KW-0720">Serine protease</keyword>
<dbReference type="PROSITE" id="PS00138">
    <property type="entry name" value="SUBTILASE_SER"/>
    <property type="match status" value="1"/>
</dbReference>
<keyword evidence="9" id="KW-1185">Reference proteome</keyword>
<evidence type="ECO:0000256" key="1">
    <source>
        <dbReference type="ARBA" id="ARBA00011073"/>
    </source>
</evidence>
<sequence>MLNVTKRDVLKVSGSLIGGIAAGTTVTAAERTDRFIVSTKGKADLSDLTVVHEMPGINYSVVRGDESAVKRSVKSYEADVQIELDSPGVNDDVPTLDEADYEGPNDVLQWDKIDQNVPEAHETTEGEGTRVAVIDSGVLETHPDLEGPLNLDLSRNFTDDGGDHNPVGGDDHGTHVAGIVAADNGGGTGVNGTAPKTDLVDCRVFSAGDGASFGDILAAVVYSANIDADVANLSLGAYPVPRQANGQFYGKVLNSAMTYANKEGTLLVIAAGNDSADLQHDKNLISLPNEGAQAVSVASTGPIGYGLSFDLDDVNSPAESPAVYTNYGTNAVTLGAPGGDYDLSIGDPVGGVPAYAYDLVFNTVFSVETDEDGESEQVPGYGWKAGTSMAAPNVAGAAALVKSANPDYNANQVEAALKKAAEVPDDYGKEYYGAGYLNVVDAL</sequence>
<feature type="active site" description="Charge relay system" evidence="5">
    <location>
        <position position="172"/>
    </location>
</feature>
<evidence type="ECO:0000256" key="3">
    <source>
        <dbReference type="ARBA" id="ARBA00022801"/>
    </source>
</evidence>
<dbReference type="RefSeq" id="WP_211552977.1">
    <property type="nucleotide sequence ID" value="NZ_CP073695.1"/>
</dbReference>
<dbReference type="PROSITE" id="PS00136">
    <property type="entry name" value="SUBTILASE_ASP"/>
    <property type="match status" value="1"/>
</dbReference>
<evidence type="ECO:0000256" key="2">
    <source>
        <dbReference type="ARBA" id="ARBA00022670"/>
    </source>
</evidence>
<dbReference type="EMBL" id="CP073695">
    <property type="protein sequence ID" value="QUO46522.1"/>
    <property type="molecule type" value="Genomic_DNA"/>
</dbReference>
<dbReference type="Pfam" id="PF00082">
    <property type="entry name" value="Peptidase_S8"/>
    <property type="match status" value="1"/>
</dbReference>
<proteinExistence type="inferred from homology"/>
<dbReference type="InterPro" id="IPR050131">
    <property type="entry name" value="Peptidase_S8_subtilisin-like"/>
</dbReference>
<dbReference type="InterPro" id="IPR015500">
    <property type="entry name" value="Peptidase_S8_subtilisin-rel"/>
</dbReference>
<dbReference type="GO" id="GO:0006508">
    <property type="term" value="P:proteolysis"/>
    <property type="evidence" value="ECO:0007669"/>
    <property type="project" value="UniProtKB-KW"/>
</dbReference>
<feature type="domain" description="Peptidase S8/S53" evidence="7">
    <location>
        <begin position="126"/>
        <end position="435"/>
    </location>
</feature>
<dbReference type="KEGG" id="hss:J7656_07730"/>
<evidence type="ECO:0000256" key="6">
    <source>
        <dbReference type="RuleBase" id="RU003355"/>
    </source>
</evidence>
<dbReference type="PANTHER" id="PTHR43806:SF11">
    <property type="entry name" value="CEREVISIN-RELATED"/>
    <property type="match status" value="1"/>
</dbReference>
<dbReference type="InterPro" id="IPR023828">
    <property type="entry name" value="Peptidase_S8_Ser-AS"/>
</dbReference>
<feature type="active site" description="Charge relay system" evidence="5">
    <location>
        <position position="388"/>
    </location>
</feature>
<keyword evidence="2 5" id="KW-0645">Protease</keyword>
<dbReference type="PRINTS" id="PR00723">
    <property type="entry name" value="SUBTILISIN"/>
</dbReference>
<dbReference type="Proteomes" id="UP000679341">
    <property type="component" value="Chromosome"/>
</dbReference>
<accession>A0A8T8LH76</accession>
<dbReference type="SUPFAM" id="SSF52743">
    <property type="entry name" value="Subtilisin-like"/>
    <property type="match status" value="1"/>
</dbReference>
<dbReference type="InterPro" id="IPR036852">
    <property type="entry name" value="Peptidase_S8/S53_dom_sf"/>
</dbReference>
<dbReference type="GeneID" id="64827420"/>
<evidence type="ECO:0000313" key="9">
    <source>
        <dbReference type="Proteomes" id="UP000679341"/>
    </source>
</evidence>
<keyword evidence="3 5" id="KW-0378">Hydrolase</keyword>
<dbReference type="OrthoDB" id="341609at2157"/>
<dbReference type="AlphaFoldDB" id="A0A8T8LH76"/>
<evidence type="ECO:0000313" key="8">
    <source>
        <dbReference type="EMBL" id="QUO46522.1"/>
    </source>
</evidence>
<organism evidence="8 9">
    <name type="scientific">Halorubrum ruber</name>
    <dbReference type="NCBI Taxonomy" id="2982524"/>
    <lineage>
        <taxon>Archaea</taxon>
        <taxon>Methanobacteriati</taxon>
        <taxon>Methanobacteriota</taxon>
        <taxon>Stenosarchaea group</taxon>
        <taxon>Halobacteria</taxon>
        <taxon>Halobacteriales</taxon>
        <taxon>Haloferacaceae</taxon>
        <taxon>Halorubrum</taxon>
    </lineage>
</organism>
<dbReference type="InterPro" id="IPR022398">
    <property type="entry name" value="Peptidase_S8_His-AS"/>
</dbReference>
<gene>
    <name evidence="8" type="ORF">J7656_07730</name>
</gene>
<dbReference type="PANTHER" id="PTHR43806">
    <property type="entry name" value="PEPTIDASE S8"/>
    <property type="match status" value="1"/>
</dbReference>
<evidence type="ECO:0000259" key="7">
    <source>
        <dbReference type="Pfam" id="PF00082"/>
    </source>
</evidence>
<comment type="similarity">
    <text evidence="1 5 6">Belongs to the peptidase S8 family.</text>
</comment>
<dbReference type="PROSITE" id="PS00137">
    <property type="entry name" value="SUBTILASE_HIS"/>
    <property type="match status" value="1"/>
</dbReference>
<evidence type="ECO:0000256" key="4">
    <source>
        <dbReference type="ARBA" id="ARBA00022825"/>
    </source>
</evidence>
<feature type="active site" description="Charge relay system" evidence="5">
    <location>
        <position position="135"/>
    </location>
</feature>
<evidence type="ECO:0000256" key="5">
    <source>
        <dbReference type="PROSITE-ProRule" id="PRU01240"/>
    </source>
</evidence>
<dbReference type="InterPro" id="IPR000209">
    <property type="entry name" value="Peptidase_S8/S53_dom"/>
</dbReference>
<protein>
    <submittedName>
        <fullName evidence="8">S8 family serine peptidase</fullName>
    </submittedName>
</protein>
<dbReference type="InterPro" id="IPR023827">
    <property type="entry name" value="Peptidase_S8_Asp-AS"/>
</dbReference>
<dbReference type="GO" id="GO:0004252">
    <property type="term" value="F:serine-type endopeptidase activity"/>
    <property type="evidence" value="ECO:0007669"/>
    <property type="project" value="UniProtKB-UniRule"/>
</dbReference>